<feature type="binding site" evidence="4">
    <location>
        <begin position="86"/>
        <end position="87"/>
    </location>
    <ligand>
        <name>substrate</name>
    </ligand>
</feature>
<dbReference type="PANTHER" id="PTHR11707">
    <property type="entry name" value="L-ASPARAGINASE"/>
    <property type="match status" value="1"/>
</dbReference>
<feature type="domain" description="Asparaginase/glutaminase C-terminal" evidence="6">
    <location>
        <begin position="205"/>
        <end position="320"/>
    </location>
</feature>
<dbReference type="GO" id="GO:0006528">
    <property type="term" value="P:asparagine metabolic process"/>
    <property type="evidence" value="ECO:0007669"/>
    <property type="project" value="InterPro"/>
</dbReference>
<dbReference type="Gene3D" id="3.40.50.40">
    <property type="match status" value="1"/>
</dbReference>
<dbReference type="AlphaFoldDB" id="A0A9X3Z5V5"/>
<dbReference type="InterPro" id="IPR040919">
    <property type="entry name" value="Asparaginase_C"/>
</dbReference>
<dbReference type="PRINTS" id="PR00139">
    <property type="entry name" value="ASNGLNASE"/>
</dbReference>
<evidence type="ECO:0000259" key="5">
    <source>
        <dbReference type="Pfam" id="PF00710"/>
    </source>
</evidence>
<dbReference type="RefSeq" id="WP_274942230.1">
    <property type="nucleotide sequence ID" value="NZ_JANWOI010000001.1"/>
</dbReference>
<dbReference type="SUPFAM" id="SSF53774">
    <property type="entry name" value="Glutaminase/Asparaginase"/>
    <property type="match status" value="1"/>
</dbReference>
<dbReference type="PIRSF" id="PIRSF500176">
    <property type="entry name" value="L_ASNase"/>
    <property type="match status" value="1"/>
</dbReference>
<reference evidence="7" key="1">
    <citation type="submission" date="2022-08" db="EMBL/GenBank/DDBJ databases">
        <authorList>
            <person name="Vandamme P."/>
            <person name="Hettiarachchi A."/>
            <person name="Peeters C."/>
            <person name="Cnockaert M."/>
            <person name="Carlier A."/>
        </authorList>
    </citation>
    <scope>NUCLEOTIDE SEQUENCE</scope>
    <source>
        <strain evidence="7">LMG 31809</strain>
    </source>
</reference>
<dbReference type="SFLD" id="SFLDS00057">
    <property type="entry name" value="Glutaminase/Asparaginase"/>
    <property type="match status" value="1"/>
</dbReference>
<dbReference type="PROSITE" id="PS51732">
    <property type="entry name" value="ASN_GLN_ASE_3"/>
    <property type="match status" value="1"/>
</dbReference>
<dbReference type="Pfam" id="PF17763">
    <property type="entry name" value="Asparaginase_C"/>
    <property type="match status" value="1"/>
</dbReference>
<dbReference type="CDD" id="cd08964">
    <property type="entry name" value="L-asparaginase_II"/>
    <property type="match status" value="1"/>
</dbReference>
<dbReference type="Pfam" id="PF00710">
    <property type="entry name" value="Asparaginase"/>
    <property type="match status" value="1"/>
</dbReference>
<sequence length="323" mass="33150">MVAISLFTLGGTIAMRDEGGGARPALGPAELMAGLDLDPAHVDLTAEAVVNLPSGHLTLDDIYDLARRIRAAIDDGAEAVVVTQGTDTLEETAFALDLLLDVDQPIVITGAMRAASTLGTDGPTNLHAAILTAADPTARGRGVLVVLNDSVHGARGVTKAHTSRVDAFRTRDGGPIGLIAEGRIVWAGALTRSPRLVLPLQARARVPVYTSYLGDDGVALLALAAMDLQGLVVEGFGGGHVPPALGQTLESVAAQVPVVLASRCAEGPVLTQSYGYAGSERDLIARGLIPAGNLAGVKARLALTILLDGGADLERVKAFFAAL</sequence>
<dbReference type="FunFam" id="3.40.50.1170:FF:000001">
    <property type="entry name" value="L-asparaginase 2"/>
    <property type="match status" value="1"/>
</dbReference>
<comment type="similarity">
    <text evidence="1">Belongs to the asparaginase 1 family.</text>
</comment>
<dbReference type="Gene3D" id="3.40.50.1170">
    <property type="entry name" value="L-asparaginase, N-terminal domain"/>
    <property type="match status" value="1"/>
</dbReference>
<dbReference type="GO" id="GO:0004067">
    <property type="term" value="F:asparaginase activity"/>
    <property type="evidence" value="ECO:0007669"/>
    <property type="project" value="UniProtKB-UniRule"/>
</dbReference>
<dbReference type="Proteomes" id="UP001141619">
    <property type="component" value="Unassembled WGS sequence"/>
</dbReference>
<accession>A0A9X3Z5V5</accession>
<organism evidence="7 8">
    <name type="scientific">Govanella unica</name>
    <dbReference type="NCBI Taxonomy" id="2975056"/>
    <lineage>
        <taxon>Bacteria</taxon>
        <taxon>Pseudomonadati</taxon>
        <taxon>Pseudomonadota</taxon>
        <taxon>Alphaproteobacteria</taxon>
        <taxon>Emcibacterales</taxon>
        <taxon>Govanellaceae</taxon>
        <taxon>Govanella</taxon>
    </lineage>
</organism>
<dbReference type="InterPro" id="IPR027474">
    <property type="entry name" value="L-asparaginase_N"/>
</dbReference>
<reference evidence="7" key="2">
    <citation type="journal article" date="2023" name="Syst. Appl. Microbiol.">
        <title>Govania unica gen. nov., sp. nov., a rare biosphere bacterium that represents a novel family in the class Alphaproteobacteria.</title>
        <authorList>
            <person name="Vandamme P."/>
            <person name="Peeters C."/>
            <person name="Hettiarachchi A."/>
            <person name="Cnockaert M."/>
            <person name="Carlier A."/>
        </authorList>
    </citation>
    <scope>NUCLEOTIDE SEQUENCE</scope>
    <source>
        <strain evidence="7">LMG 31809</strain>
    </source>
</reference>
<protein>
    <submittedName>
        <fullName evidence="7">Asparaginase</fullName>
    </submittedName>
</protein>
<dbReference type="PIRSF" id="PIRSF001220">
    <property type="entry name" value="L-ASNase_gatD"/>
    <property type="match status" value="1"/>
</dbReference>
<name>A0A9X3Z5V5_9PROT</name>
<evidence type="ECO:0000259" key="6">
    <source>
        <dbReference type="Pfam" id="PF17763"/>
    </source>
</evidence>
<evidence type="ECO:0000256" key="3">
    <source>
        <dbReference type="PIRSR" id="PIRSR001220-1"/>
    </source>
</evidence>
<dbReference type="InterPro" id="IPR004550">
    <property type="entry name" value="AsnASE_II"/>
</dbReference>
<keyword evidence="8" id="KW-1185">Reference proteome</keyword>
<proteinExistence type="inferred from homology"/>
<dbReference type="InterPro" id="IPR027473">
    <property type="entry name" value="L-asparaginase_C"/>
</dbReference>
<evidence type="ECO:0000313" key="8">
    <source>
        <dbReference type="Proteomes" id="UP001141619"/>
    </source>
</evidence>
<dbReference type="PANTHER" id="PTHR11707:SF28">
    <property type="entry name" value="60 KDA LYSOPHOSPHOLIPASE"/>
    <property type="match status" value="1"/>
</dbReference>
<dbReference type="EMBL" id="JANWOI010000001">
    <property type="protein sequence ID" value="MDA5192525.1"/>
    <property type="molecule type" value="Genomic_DNA"/>
</dbReference>
<evidence type="ECO:0000256" key="1">
    <source>
        <dbReference type="ARBA" id="ARBA00010518"/>
    </source>
</evidence>
<evidence type="ECO:0000256" key="4">
    <source>
        <dbReference type="PIRSR" id="PIRSR001220-2"/>
    </source>
</evidence>
<dbReference type="InterPro" id="IPR006034">
    <property type="entry name" value="Asparaginase/glutaminase-like"/>
</dbReference>
<dbReference type="InterPro" id="IPR037152">
    <property type="entry name" value="L-asparaginase_N_sf"/>
</dbReference>
<keyword evidence="2" id="KW-0378">Hydrolase</keyword>
<dbReference type="InterPro" id="IPR036152">
    <property type="entry name" value="Asp/glu_Ase-like_sf"/>
</dbReference>
<dbReference type="SMART" id="SM00870">
    <property type="entry name" value="Asparaginase"/>
    <property type="match status" value="1"/>
</dbReference>
<feature type="active site" description="O-isoaspartyl threonine intermediate" evidence="3">
    <location>
        <position position="12"/>
    </location>
</feature>
<feature type="domain" description="L-asparaginase N-terminal" evidence="5">
    <location>
        <begin position="4"/>
        <end position="187"/>
    </location>
</feature>
<gene>
    <name evidence="7" type="ORF">NYP16_00945</name>
</gene>
<evidence type="ECO:0000256" key="2">
    <source>
        <dbReference type="ARBA" id="ARBA00022801"/>
    </source>
</evidence>
<evidence type="ECO:0000313" key="7">
    <source>
        <dbReference type="EMBL" id="MDA5192525.1"/>
    </source>
</evidence>
<comment type="caution">
    <text evidence="7">The sequence shown here is derived from an EMBL/GenBank/DDBJ whole genome shotgun (WGS) entry which is preliminary data.</text>
</comment>
<feature type="binding site" evidence="4">
    <location>
        <position position="54"/>
    </location>
    <ligand>
        <name>substrate</name>
    </ligand>
</feature>